<keyword evidence="2" id="KW-1185">Reference proteome</keyword>
<dbReference type="Gene3D" id="2.120.10.30">
    <property type="entry name" value="TolB, C-terminal domain"/>
    <property type="match status" value="1"/>
</dbReference>
<proteinExistence type="predicted"/>
<gene>
    <name evidence="1" type="ORF">HME7025_01484</name>
</gene>
<dbReference type="EMBL" id="CP029346">
    <property type="protein sequence ID" value="AWL09340.1"/>
    <property type="molecule type" value="Genomic_DNA"/>
</dbReference>
<evidence type="ECO:0000313" key="1">
    <source>
        <dbReference type="EMBL" id="AWL09340.1"/>
    </source>
</evidence>
<dbReference type="PANTHER" id="PTHR36842:SF1">
    <property type="entry name" value="PROTEIN TOLB"/>
    <property type="match status" value="1"/>
</dbReference>
<protein>
    <submittedName>
        <fullName evidence="1">Uncharacterized protein</fullName>
    </submittedName>
</protein>
<sequence>MALKKVFIFLLYLGIAPMTMAQLNYALLDQNPASVQWKRIQVPNHAIQIIYPEDADSLAQLTAFYLEKHVNQVGKTLPSKLHPWKIVLQNKGIYSNGFVSLNAPRAEFFSIPTQSPALVGTNEWLEMLVSHETRHMFQNELGRQGLAKVFRSLWGSNGQALYSNLIVPNWLWEGDAVETETKLNPIGRSKIPEFYLPLHAYLSEFGIPSYGKLMGKSFREFVPNHYVFGQYLSQYIRQKQGEFTIGQIWQNALQRPYPFAFSSVVKQRTGLSIDQLSQLALKELRDSIQLKQQVNADNAVQISPKVSKGYTPYEYPCWISDNAFVAIKSGFSSIPVLVEVSHGQEKELTKLGPIAEMNMLSASPNWIVWSEIKFDVRWGQKQGTRLVLFNRETKEKTFWDGDEKWINPSISQDGKQVLTLVQNNSGSSHLLLLDVETRQLIKKIAIASGEQVLHARLADQNRMVFVVKRQHQKSIRVMDLVHFNQLYEIGLGANNIGAPYLQGDYVYFNEPVNGIDQIVRIHLKNKQQQILTHSQFGAYSAQAFNDEKIIYQSYRASGDAIMQTNLKNEDWKPFVSEASPTYNHLVNPNYAAQKYSKWNIFNVYSWGPLIAAQGNQLEVSLLSKNITNTFQAGLGYQYDPNERAGTQFARFSYQGLFPVFDASFQNSQRSTSLYIDKRAPFDSLRTDNWTQTKGDLGIRLPFNLTHSAYSEFLTISSTYSFFQVSGYDLPLRFKSEAFNGMYSSMTHALSYSKLLNKAYWDVQSPWGYQIGLHWQGTPFSQNLNSEIWSAQLKAFVPGLFKHHGISLRGAYQQQSNGNYTFASTLALPRGYTTVLYNRLYSFSADYKFPIANTDFNVGRLLYVKRLKGNLFFDASQGENILKDGTTSTTFQSFGVDLSSQFHLMRFSQTFEIGVRCLYKSQTKQIEWYPLVIDIGF</sequence>
<dbReference type="AlphaFoldDB" id="A0A2S2DWD3"/>
<dbReference type="KEGG" id="psez:HME7025_01484"/>
<dbReference type="InterPro" id="IPR011042">
    <property type="entry name" value="6-blade_b-propeller_TolB-like"/>
</dbReference>
<dbReference type="SUPFAM" id="SSF82171">
    <property type="entry name" value="DPP6 N-terminal domain-like"/>
    <property type="match status" value="1"/>
</dbReference>
<dbReference type="PANTHER" id="PTHR36842">
    <property type="entry name" value="PROTEIN TOLB HOMOLOG"/>
    <property type="match status" value="1"/>
</dbReference>
<organism evidence="1 2">
    <name type="scientific">Aquirufa nivalisilvae</name>
    <dbReference type="NCBI Taxonomy" id="2516557"/>
    <lineage>
        <taxon>Bacteria</taxon>
        <taxon>Pseudomonadati</taxon>
        <taxon>Bacteroidota</taxon>
        <taxon>Cytophagia</taxon>
        <taxon>Cytophagales</taxon>
        <taxon>Flectobacillaceae</taxon>
        <taxon>Aquirufa</taxon>
    </lineage>
</organism>
<name>A0A2S2DWD3_9BACT</name>
<dbReference type="Proteomes" id="UP000245468">
    <property type="component" value="Chromosome"/>
</dbReference>
<accession>A0A2S2DWD3</accession>
<evidence type="ECO:0000313" key="2">
    <source>
        <dbReference type="Proteomes" id="UP000245468"/>
    </source>
</evidence>
<reference evidence="2" key="1">
    <citation type="submission" date="2018-05" db="EMBL/GenBank/DDBJ databases">
        <title>Pseudarcicella sp. HME7025 Genome sequencing and assembly.</title>
        <authorList>
            <person name="Kim H."/>
            <person name="Kang H."/>
            <person name="Joh K."/>
        </authorList>
    </citation>
    <scope>NUCLEOTIDE SEQUENCE [LARGE SCALE GENOMIC DNA]</scope>
    <source>
        <strain evidence="2">HME7025</strain>
    </source>
</reference>